<dbReference type="InterPro" id="IPR011333">
    <property type="entry name" value="SKP1/BTB/POZ_sf"/>
</dbReference>
<feature type="coiled-coil region" evidence="3">
    <location>
        <begin position="489"/>
        <end position="527"/>
    </location>
</feature>
<keyword evidence="6" id="KW-1185">Reference proteome</keyword>
<evidence type="ECO:0000256" key="1">
    <source>
        <dbReference type="ARBA" id="ARBA00004906"/>
    </source>
</evidence>
<dbReference type="GO" id="GO:0022008">
    <property type="term" value="P:neurogenesis"/>
    <property type="evidence" value="ECO:0007669"/>
    <property type="project" value="TreeGrafter"/>
</dbReference>
<dbReference type="Pfam" id="PF00622">
    <property type="entry name" value="SPRY"/>
    <property type="match status" value="1"/>
</dbReference>
<feature type="domain" description="B30.2/SPRY" evidence="5">
    <location>
        <begin position="267"/>
        <end position="448"/>
    </location>
</feature>
<dbReference type="Gene3D" id="3.30.710.10">
    <property type="entry name" value="Potassium Channel Kv1.1, Chain A"/>
    <property type="match status" value="1"/>
</dbReference>
<dbReference type="FunFam" id="1.25.40.420:FF:000008">
    <property type="entry name" value="BTB/POZ domain-containing protein POB1"/>
    <property type="match status" value="1"/>
</dbReference>
<dbReference type="CDD" id="cd12885">
    <property type="entry name" value="SPRY_RanBP_like"/>
    <property type="match status" value="1"/>
</dbReference>
<dbReference type="WBParaSite" id="GPLIN_000414000">
    <property type="protein sequence ID" value="GPLIN_000414000"/>
    <property type="gene ID" value="GPLIN_000414000"/>
</dbReference>
<dbReference type="InterPro" id="IPR013320">
    <property type="entry name" value="ConA-like_dom_sf"/>
</dbReference>
<dbReference type="PANTHER" id="PTHR45774:SF3">
    <property type="entry name" value="BTB (POZ) DOMAIN-CONTAINING 2B-RELATED"/>
    <property type="match status" value="1"/>
</dbReference>
<reference evidence="6" key="2">
    <citation type="submission" date="2014-05" db="EMBL/GenBank/DDBJ databases">
        <title>The genome and life-stage specific transcriptomes of Globodera pallida elucidate key aspects of plant parasitism by a cyst nematode.</title>
        <authorList>
            <person name="Cotton J.A."/>
            <person name="Lilley C.J."/>
            <person name="Jones L.M."/>
            <person name="Kikuchi T."/>
            <person name="Reid A.J."/>
            <person name="Thorpe P."/>
            <person name="Tsai I.J."/>
            <person name="Beasley H."/>
            <person name="Blok V."/>
            <person name="Cock P.J.A."/>
            <person name="Van den Akker S.E."/>
            <person name="Holroyd N."/>
            <person name="Hunt M."/>
            <person name="Mantelin S."/>
            <person name="Naghra H."/>
            <person name="Pain A."/>
            <person name="Palomares-Rius J.E."/>
            <person name="Zarowiecki M."/>
            <person name="Berriman M."/>
            <person name="Jones J.T."/>
            <person name="Urwin P.E."/>
        </authorList>
    </citation>
    <scope>NUCLEOTIDE SEQUENCE [LARGE SCALE GENOMIC DNA]</scope>
    <source>
        <strain evidence="6">Lindley</strain>
    </source>
</reference>
<sequence length="535" mass="59982">MPKPNSLVNRIKHLLDTGNKADVHFFVGGGDEKELLPAHKLILSAASDVFDAMFPFDARNADPSEETKPVEVPDVEVGAFKAMLNFIYADDVSGLNGDNAIAVLYAAKKYDLPELIKACLNFPIPELSNVFLAFGQTRFLGEEDFARRCLAYIDHNADALILTDEFLQIGQKLLCEILDRDELRISEEIAIWNAALRWADEKCRQNGKECSAENRRAMLGPALFKIRFPLIPQKDFTENIVRSGVLTDAELVSVYVYHSHPDAGLPEQYQLQFSTTSRAFTGLTPQNRWDSAACHEDLTLIEANRLIVESIGGNSEWRSVLAELPIPKSGIFYYEVKIIGKGDGVHIGLATKQMPLAGWVGHYKGTYAYERCGRFWEHADAFNEKPEFGFGDIIGCGVDLATRQIIYTKNGERLDANVVEGRAELVRSAFKMGSRVKQHQVESGNILELVKARQTKKTLQASIVVELEEDQKQTKDVGVEQQHLQQQLVAALSERVEQLELELKETHTKFEQQLEELRNNSKDAINKGAQNAIFD</sequence>
<evidence type="ECO:0000313" key="7">
    <source>
        <dbReference type="WBParaSite" id="GPLIN_000414000"/>
    </source>
</evidence>
<dbReference type="Gene3D" id="2.60.120.920">
    <property type="match status" value="1"/>
</dbReference>
<dbReference type="InterPro" id="IPR003877">
    <property type="entry name" value="SPRY_dom"/>
</dbReference>
<name>A0A183BU54_GLOPA</name>
<protein>
    <submittedName>
        <fullName evidence="7">BTB domain-containing protein</fullName>
    </submittedName>
</protein>
<accession>A0A183BU54</accession>
<dbReference type="PROSITE" id="PS50188">
    <property type="entry name" value="B302_SPRY"/>
    <property type="match status" value="1"/>
</dbReference>
<dbReference type="Gene3D" id="1.25.40.420">
    <property type="match status" value="1"/>
</dbReference>
<dbReference type="SMART" id="SM00225">
    <property type="entry name" value="BTB"/>
    <property type="match status" value="1"/>
</dbReference>
<dbReference type="Pfam" id="PF07707">
    <property type="entry name" value="BACK"/>
    <property type="match status" value="1"/>
</dbReference>
<dbReference type="SMART" id="SM00875">
    <property type="entry name" value="BACK"/>
    <property type="match status" value="1"/>
</dbReference>
<dbReference type="SMART" id="SM00449">
    <property type="entry name" value="SPRY"/>
    <property type="match status" value="1"/>
</dbReference>
<evidence type="ECO:0000259" key="4">
    <source>
        <dbReference type="PROSITE" id="PS50097"/>
    </source>
</evidence>
<dbReference type="Pfam" id="PF00651">
    <property type="entry name" value="BTB"/>
    <property type="match status" value="1"/>
</dbReference>
<dbReference type="GO" id="GO:0000932">
    <property type="term" value="C:P-body"/>
    <property type="evidence" value="ECO:0007669"/>
    <property type="project" value="TreeGrafter"/>
</dbReference>
<dbReference type="SUPFAM" id="SSF49899">
    <property type="entry name" value="Concanavalin A-like lectins/glucanases"/>
    <property type="match status" value="1"/>
</dbReference>
<evidence type="ECO:0000256" key="3">
    <source>
        <dbReference type="SAM" id="Coils"/>
    </source>
</evidence>
<dbReference type="PROSITE" id="PS50097">
    <property type="entry name" value="BTB"/>
    <property type="match status" value="1"/>
</dbReference>
<dbReference type="InterPro" id="IPR000210">
    <property type="entry name" value="BTB/POZ_dom"/>
</dbReference>
<dbReference type="PANTHER" id="PTHR45774">
    <property type="entry name" value="BTB/POZ DOMAIN-CONTAINING"/>
    <property type="match status" value="1"/>
</dbReference>
<dbReference type="InterPro" id="IPR044736">
    <property type="entry name" value="Gid1/RanBPM/SPLA_SPRY"/>
</dbReference>
<keyword evidence="2" id="KW-0833">Ubl conjugation pathway</keyword>
<dbReference type="InterPro" id="IPR043136">
    <property type="entry name" value="B30.2/SPRY_sf"/>
</dbReference>
<reference evidence="7" key="3">
    <citation type="submission" date="2016-06" db="UniProtKB">
        <authorList>
            <consortium name="WormBaseParasite"/>
        </authorList>
    </citation>
    <scope>IDENTIFICATION</scope>
</reference>
<dbReference type="AlphaFoldDB" id="A0A183BU54"/>
<comment type="pathway">
    <text evidence="1">Protein modification; protein ubiquitination.</text>
</comment>
<reference evidence="6" key="1">
    <citation type="submission" date="2013-12" db="EMBL/GenBank/DDBJ databases">
        <authorList>
            <person name="Aslett M."/>
        </authorList>
    </citation>
    <scope>NUCLEOTIDE SEQUENCE [LARGE SCALE GENOMIC DNA]</scope>
    <source>
        <strain evidence="6">Lindley</strain>
    </source>
</reference>
<dbReference type="Proteomes" id="UP000050741">
    <property type="component" value="Unassembled WGS sequence"/>
</dbReference>
<evidence type="ECO:0000256" key="2">
    <source>
        <dbReference type="ARBA" id="ARBA00022786"/>
    </source>
</evidence>
<keyword evidence="3" id="KW-0175">Coiled coil</keyword>
<proteinExistence type="predicted"/>
<dbReference type="GO" id="GO:0005829">
    <property type="term" value="C:cytosol"/>
    <property type="evidence" value="ECO:0007669"/>
    <property type="project" value="TreeGrafter"/>
</dbReference>
<dbReference type="InterPro" id="IPR011705">
    <property type="entry name" value="BACK"/>
</dbReference>
<dbReference type="SUPFAM" id="SSF54695">
    <property type="entry name" value="POZ domain"/>
    <property type="match status" value="1"/>
</dbReference>
<feature type="domain" description="BTB" evidence="4">
    <location>
        <begin position="21"/>
        <end position="93"/>
    </location>
</feature>
<dbReference type="InterPro" id="IPR001870">
    <property type="entry name" value="B30.2/SPRY"/>
</dbReference>
<evidence type="ECO:0000259" key="5">
    <source>
        <dbReference type="PROSITE" id="PS50188"/>
    </source>
</evidence>
<organism evidence="6 7">
    <name type="scientific">Globodera pallida</name>
    <name type="common">Potato cyst nematode worm</name>
    <name type="synonym">Heterodera pallida</name>
    <dbReference type="NCBI Taxonomy" id="36090"/>
    <lineage>
        <taxon>Eukaryota</taxon>
        <taxon>Metazoa</taxon>
        <taxon>Ecdysozoa</taxon>
        <taxon>Nematoda</taxon>
        <taxon>Chromadorea</taxon>
        <taxon>Rhabditida</taxon>
        <taxon>Tylenchina</taxon>
        <taxon>Tylenchomorpha</taxon>
        <taxon>Tylenchoidea</taxon>
        <taxon>Heteroderidae</taxon>
        <taxon>Heteroderinae</taxon>
        <taxon>Globodera</taxon>
    </lineage>
</organism>
<evidence type="ECO:0000313" key="6">
    <source>
        <dbReference type="Proteomes" id="UP000050741"/>
    </source>
</evidence>